<gene>
    <name evidence="1" type="ORF">PanWU01x14_021130</name>
</gene>
<reference evidence="2" key="1">
    <citation type="submission" date="2016-06" db="EMBL/GenBank/DDBJ databases">
        <title>Parallel loss of symbiosis genes in relatives of nitrogen-fixing non-legume Parasponia.</title>
        <authorList>
            <person name="Van Velzen R."/>
            <person name="Holmer R."/>
            <person name="Bu F."/>
            <person name="Rutten L."/>
            <person name="Van Zeijl A."/>
            <person name="Liu W."/>
            <person name="Santuari L."/>
            <person name="Cao Q."/>
            <person name="Sharma T."/>
            <person name="Shen D."/>
            <person name="Roswanjaya Y."/>
            <person name="Wardhani T."/>
            <person name="Kalhor M.S."/>
            <person name="Jansen J."/>
            <person name="Van den Hoogen J."/>
            <person name="Gungor B."/>
            <person name="Hartog M."/>
            <person name="Hontelez J."/>
            <person name="Verver J."/>
            <person name="Yang W.-C."/>
            <person name="Schijlen E."/>
            <person name="Repin R."/>
            <person name="Schilthuizen M."/>
            <person name="Schranz E."/>
            <person name="Heidstra R."/>
            <person name="Miyata K."/>
            <person name="Fedorova E."/>
            <person name="Kohlen W."/>
            <person name="Bisseling T."/>
            <person name="Smit S."/>
            <person name="Geurts R."/>
        </authorList>
    </citation>
    <scope>NUCLEOTIDE SEQUENCE [LARGE SCALE GENOMIC DNA]</scope>
    <source>
        <strain evidence="2">cv. WU1-14</strain>
    </source>
</reference>
<dbReference type="AlphaFoldDB" id="A0A2P5DXV8"/>
<evidence type="ECO:0000313" key="1">
    <source>
        <dbReference type="EMBL" id="PON78131.1"/>
    </source>
</evidence>
<dbReference type="EMBL" id="JXTB01000010">
    <property type="protein sequence ID" value="PON78131.1"/>
    <property type="molecule type" value="Genomic_DNA"/>
</dbReference>
<sequence length="135" mass="15343">MVSVMMLPSLTQPELCSNQSEASSASGRMKSIGFLGSFSLSGIESASTGSGFTVLPGKITNSTQVHMNSCTGQPHWNPFELRNFGEIPYCFLEWTKKQIFKGKKKGKRQKRAKHFYTQIKFTNHKKKYTFWDTYQ</sequence>
<name>A0A2P5DXV8_PARAD</name>
<proteinExistence type="predicted"/>
<accession>A0A2P5DXV8</accession>
<dbReference type="Proteomes" id="UP000237105">
    <property type="component" value="Unassembled WGS sequence"/>
</dbReference>
<organism evidence="1 2">
    <name type="scientific">Parasponia andersonii</name>
    <name type="common">Sponia andersonii</name>
    <dbReference type="NCBI Taxonomy" id="3476"/>
    <lineage>
        <taxon>Eukaryota</taxon>
        <taxon>Viridiplantae</taxon>
        <taxon>Streptophyta</taxon>
        <taxon>Embryophyta</taxon>
        <taxon>Tracheophyta</taxon>
        <taxon>Spermatophyta</taxon>
        <taxon>Magnoliopsida</taxon>
        <taxon>eudicotyledons</taxon>
        <taxon>Gunneridae</taxon>
        <taxon>Pentapetalae</taxon>
        <taxon>rosids</taxon>
        <taxon>fabids</taxon>
        <taxon>Rosales</taxon>
        <taxon>Cannabaceae</taxon>
        <taxon>Parasponia</taxon>
    </lineage>
</organism>
<keyword evidence="2" id="KW-1185">Reference proteome</keyword>
<evidence type="ECO:0000313" key="2">
    <source>
        <dbReference type="Proteomes" id="UP000237105"/>
    </source>
</evidence>
<protein>
    <submittedName>
        <fullName evidence="1">Uncharacterized protein</fullName>
    </submittedName>
</protein>
<comment type="caution">
    <text evidence="1">The sequence shown here is derived from an EMBL/GenBank/DDBJ whole genome shotgun (WGS) entry which is preliminary data.</text>
</comment>
<dbReference type="OrthoDB" id="10364065at2759"/>